<comment type="caution">
    <text evidence="2">The sequence shown here is derived from an EMBL/GenBank/DDBJ whole genome shotgun (WGS) entry which is preliminary data.</text>
</comment>
<name>A0A6G1CIK3_9ORYZ</name>
<feature type="region of interest" description="Disordered" evidence="1">
    <location>
        <begin position="1"/>
        <end position="46"/>
    </location>
</feature>
<accession>A0A6G1CIK3</accession>
<evidence type="ECO:0000256" key="1">
    <source>
        <dbReference type="SAM" id="MobiDB-lite"/>
    </source>
</evidence>
<feature type="region of interest" description="Disordered" evidence="1">
    <location>
        <begin position="84"/>
        <end position="116"/>
    </location>
</feature>
<dbReference type="AlphaFoldDB" id="A0A6G1CIK3"/>
<feature type="compositionally biased region" description="Basic and acidic residues" evidence="1">
    <location>
        <begin position="1"/>
        <end position="10"/>
    </location>
</feature>
<organism evidence="2 3">
    <name type="scientific">Oryza meyeriana var. granulata</name>
    <dbReference type="NCBI Taxonomy" id="110450"/>
    <lineage>
        <taxon>Eukaryota</taxon>
        <taxon>Viridiplantae</taxon>
        <taxon>Streptophyta</taxon>
        <taxon>Embryophyta</taxon>
        <taxon>Tracheophyta</taxon>
        <taxon>Spermatophyta</taxon>
        <taxon>Magnoliopsida</taxon>
        <taxon>Liliopsida</taxon>
        <taxon>Poales</taxon>
        <taxon>Poaceae</taxon>
        <taxon>BOP clade</taxon>
        <taxon>Oryzoideae</taxon>
        <taxon>Oryzeae</taxon>
        <taxon>Oryzinae</taxon>
        <taxon>Oryza</taxon>
        <taxon>Oryza meyeriana</taxon>
    </lineage>
</organism>
<keyword evidence="3" id="KW-1185">Reference proteome</keyword>
<dbReference type="EMBL" id="SPHZ02000009">
    <property type="protein sequence ID" value="KAF0899970.1"/>
    <property type="molecule type" value="Genomic_DNA"/>
</dbReference>
<evidence type="ECO:0000313" key="3">
    <source>
        <dbReference type="Proteomes" id="UP000479710"/>
    </source>
</evidence>
<protein>
    <submittedName>
        <fullName evidence="2">Uncharacterized protein</fullName>
    </submittedName>
</protein>
<sequence>MLRDERERFSRRAGLSAGATGCQRRAAAAHHEEGAQPLAHGSPLTGATPVAEVAHMPTRTRSSATLPGAGDLAWLPALPHAAVCPSPSPHPPSLPVGSRGSRAQRSVRTNVRREDEGQRTCCAATRLLISLMCIVPHIAAAQPLQLWKNPPEVHASNSLSIFRHQYK</sequence>
<proteinExistence type="predicted"/>
<dbReference type="Proteomes" id="UP000479710">
    <property type="component" value="Unassembled WGS sequence"/>
</dbReference>
<reference evidence="2 3" key="1">
    <citation type="submission" date="2019-11" db="EMBL/GenBank/DDBJ databases">
        <title>Whole genome sequence of Oryza granulata.</title>
        <authorList>
            <person name="Li W."/>
        </authorList>
    </citation>
    <scope>NUCLEOTIDE SEQUENCE [LARGE SCALE GENOMIC DNA]</scope>
    <source>
        <strain evidence="3">cv. Menghai</strain>
        <tissue evidence="2">Leaf</tissue>
    </source>
</reference>
<gene>
    <name evidence="2" type="ORF">E2562_025913</name>
</gene>
<evidence type="ECO:0000313" key="2">
    <source>
        <dbReference type="EMBL" id="KAF0899970.1"/>
    </source>
</evidence>